<dbReference type="AlphaFoldDB" id="A0A8H7EQL4"/>
<dbReference type="EMBL" id="JABAYA010000202">
    <property type="protein sequence ID" value="KAF7722308.1"/>
    <property type="molecule type" value="Genomic_DNA"/>
</dbReference>
<evidence type="ECO:0000256" key="1">
    <source>
        <dbReference type="ARBA" id="ARBA00022741"/>
    </source>
</evidence>
<evidence type="ECO:0000259" key="3">
    <source>
        <dbReference type="Pfam" id="PF04548"/>
    </source>
</evidence>
<dbReference type="SUPFAM" id="SSF52540">
    <property type="entry name" value="P-loop containing nucleoside triphosphate hydrolases"/>
    <property type="match status" value="1"/>
</dbReference>
<protein>
    <submittedName>
        <fullName evidence="4">GTPase IMAP member gimd1</fullName>
    </submittedName>
</protein>
<proteinExistence type="predicted"/>
<evidence type="ECO:0000256" key="2">
    <source>
        <dbReference type="ARBA" id="ARBA00023134"/>
    </source>
</evidence>
<keyword evidence="5" id="KW-1185">Reference proteome</keyword>
<dbReference type="Pfam" id="PF04548">
    <property type="entry name" value="AIG1"/>
    <property type="match status" value="1"/>
</dbReference>
<accession>A0A8H7EQL4</accession>
<dbReference type="InterPro" id="IPR045058">
    <property type="entry name" value="GIMA/IAN/Toc"/>
</dbReference>
<dbReference type="PANTHER" id="PTHR10903">
    <property type="entry name" value="GTPASE, IMAP FAMILY MEMBER-RELATED"/>
    <property type="match status" value="1"/>
</dbReference>
<keyword evidence="1" id="KW-0547">Nucleotide-binding</keyword>
<name>A0A8H7EQL4_9FUNG</name>
<dbReference type="InterPro" id="IPR027417">
    <property type="entry name" value="P-loop_NTPase"/>
</dbReference>
<dbReference type="Proteomes" id="UP000605846">
    <property type="component" value="Unassembled WGS sequence"/>
</dbReference>
<keyword evidence="2" id="KW-0342">GTP-binding</keyword>
<organism evidence="4 5">
    <name type="scientific">Apophysomyces ossiformis</name>
    <dbReference type="NCBI Taxonomy" id="679940"/>
    <lineage>
        <taxon>Eukaryota</taxon>
        <taxon>Fungi</taxon>
        <taxon>Fungi incertae sedis</taxon>
        <taxon>Mucoromycota</taxon>
        <taxon>Mucoromycotina</taxon>
        <taxon>Mucoromycetes</taxon>
        <taxon>Mucorales</taxon>
        <taxon>Mucorineae</taxon>
        <taxon>Mucoraceae</taxon>
        <taxon>Apophysomyces</taxon>
    </lineage>
</organism>
<dbReference type="Gene3D" id="3.40.50.300">
    <property type="entry name" value="P-loop containing nucleotide triphosphate hydrolases"/>
    <property type="match status" value="1"/>
</dbReference>
<evidence type="ECO:0000313" key="5">
    <source>
        <dbReference type="Proteomes" id="UP000605846"/>
    </source>
</evidence>
<reference evidence="4" key="1">
    <citation type="submission" date="2020-01" db="EMBL/GenBank/DDBJ databases">
        <title>Genome Sequencing of Three Apophysomyces-Like Fungal Strains Confirms a Novel Fungal Genus in the Mucoromycota with divergent Burkholderia-like Endosymbiotic Bacteria.</title>
        <authorList>
            <person name="Stajich J.E."/>
            <person name="Macias A.M."/>
            <person name="Carter-House D."/>
            <person name="Lovett B."/>
            <person name="Kasson L.R."/>
            <person name="Berry K."/>
            <person name="Grigoriev I."/>
            <person name="Chang Y."/>
            <person name="Spatafora J."/>
            <person name="Kasson M.T."/>
        </authorList>
    </citation>
    <scope>NUCLEOTIDE SEQUENCE</scope>
    <source>
        <strain evidence="4">NRRL A-21654</strain>
    </source>
</reference>
<dbReference type="InterPro" id="IPR006703">
    <property type="entry name" value="G_AIG1"/>
</dbReference>
<feature type="domain" description="AIG1-type G" evidence="3">
    <location>
        <begin position="68"/>
        <end position="222"/>
    </location>
</feature>
<gene>
    <name evidence="4" type="primary">GIMD1</name>
    <name evidence="4" type="ORF">EC973_003459</name>
</gene>
<dbReference type="GO" id="GO:0005525">
    <property type="term" value="F:GTP binding"/>
    <property type="evidence" value="ECO:0007669"/>
    <property type="project" value="UniProtKB-KW"/>
</dbReference>
<dbReference type="PANTHER" id="PTHR10903:SF184">
    <property type="entry name" value="GTP-BINDING PROTEIN A"/>
    <property type="match status" value="1"/>
</dbReference>
<dbReference type="OrthoDB" id="8954335at2759"/>
<evidence type="ECO:0000313" key="4">
    <source>
        <dbReference type="EMBL" id="KAF7722308.1"/>
    </source>
</evidence>
<comment type="caution">
    <text evidence="4">The sequence shown here is derived from an EMBL/GenBank/DDBJ whole genome shotgun (WGS) entry which is preliminary data.</text>
</comment>
<sequence>MTPDDPFHEIESENDPIMIAARLQSHRKNMSDMEPKKPQNTPIRWLHSGEHVPDPTLDSPSAAATSELTIIALGKTGDGKSSLLNDMIGRQVFKQKTAVKSQTKEIQESSGFWAPLRPYMLGKANFGTPIRVYDTPGFGDSQLRDTEFLPIIRQKILDLTQPTQTGLHCILMVFKITSSAESIFVSLDTLNGLMSPNKEFWSNVIMVFTHADVNSTQRYQHYKVMLKTKTSKDIQAHYGLQEELPMIFLSTQKYICSYIRGTGECDCERANRNNADCRRRLFEQIMKRRNHPLYWSTQHGKDIATSEDSQAPEANLIMPSAFSISTDLHV</sequence>